<proteinExistence type="predicted"/>
<dbReference type="RefSeq" id="WP_008601580.1">
    <property type="nucleotide sequence ID" value="NZ_AMRV01000004.1"/>
</dbReference>
<evidence type="ECO:0000313" key="2">
    <source>
        <dbReference type="EMBL" id="EMD82948.1"/>
    </source>
</evidence>
<evidence type="ECO:0000256" key="1">
    <source>
        <dbReference type="SAM" id="MobiDB-lite"/>
    </source>
</evidence>
<reference evidence="2 3" key="1">
    <citation type="journal article" date="2013" name="Genome Announc.">
        <title>Draft Genome Sequence of Strain JLT2015T, Belonging to the Family Sphingomonadaceae of the Alphaproteobacteria.</title>
        <authorList>
            <person name="Tang K."/>
            <person name="Liu K."/>
            <person name="Li S."/>
            <person name="Jiao N."/>
        </authorList>
    </citation>
    <scope>NUCLEOTIDE SEQUENCE [LARGE SCALE GENOMIC DNA]</scope>
    <source>
        <strain evidence="2 3">JLT2015</strain>
    </source>
</reference>
<evidence type="ECO:0000313" key="3">
    <source>
        <dbReference type="Proteomes" id="UP000011717"/>
    </source>
</evidence>
<accession>M2U4P6</accession>
<dbReference type="OrthoDB" id="7579171at2"/>
<gene>
    <name evidence="2" type="ORF">C725_1546</name>
</gene>
<protein>
    <submittedName>
        <fullName evidence="2">Uncharacterized protein</fullName>
    </submittedName>
</protein>
<dbReference type="AlphaFoldDB" id="M2U4P6"/>
<dbReference type="EMBL" id="AMRV01000004">
    <property type="protein sequence ID" value="EMD82948.1"/>
    <property type="molecule type" value="Genomic_DNA"/>
</dbReference>
<comment type="caution">
    <text evidence="2">The sequence shown here is derived from an EMBL/GenBank/DDBJ whole genome shotgun (WGS) entry which is preliminary data.</text>
</comment>
<dbReference type="Proteomes" id="UP000011717">
    <property type="component" value="Unassembled WGS sequence"/>
</dbReference>
<keyword evidence="3" id="KW-1185">Reference proteome</keyword>
<sequence>MGWFATIILIALIAVVVGIVASRRGSELEARGRGGDPEKAALRREVSDLKARIATLERIATDRPTRLSHEIEALAETHAETGSDGTDPNMENGTGTADTDKKD</sequence>
<feature type="region of interest" description="Disordered" evidence="1">
    <location>
        <begin position="73"/>
        <end position="103"/>
    </location>
</feature>
<organism evidence="2 3">
    <name type="scientific">Pacificimonas flava</name>
    <dbReference type="NCBI Taxonomy" id="1234595"/>
    <lineage>
        <taxon>Bacteria</taxon>
        <taxon>Pseudomonadati</taxon>
        <taxon>Pseudomonadota</taxon>
        <taxon>Alphaproteobacteria</taxon>
        <taxon>Sphingomonadales</taxon>
        <taxon>Sphingosinicellaceae</taxon>
        <taxon>Pacificimonas</taxon>
    </lineage>
</organism>
<name>M2U4P6_9SPHN</name>
<feature type="compositionally biased region" description="Polar residues" evidence="1">
    <location>
        <begin position="83"/>
        <end position="97"/>
    </location>
</feature>